<dbReference type="Proteomes" id="UP001597302">
    <property type="component" value="Unassembled WGS sequence"/>
</dbReference>
<feature type="transmembrane region" description="Helical" evidence="7">
    <location>
        <begin position="75"/>
        <end position="93"/>
    </location>
</feature>
<dbReference type="PANTHER" id="PTHR43394:SF1">
    <property type="entry name" value="ATP-BINDING CASSETTE SUB-FAMILY B MEMBER 10, MITOCHONDRIAL"/>
    <property type="match status" value="1"/>
</dbReference>
<dbReference type="PROSITE" id="PS00211">
    <property type="entry name" value="ABC_TRANSPORTER_1"/>
    <property type="match status" value="1"/>
</dbReference>
<keyword evidence="5 7" id="KW-1133">Transmembrane helix</keyword>
<accession>A0ABW4DT21</accession>
<feature type="domain" description="ABC transporter" evidence="8">
    <location>
        <begin position="352"/>
        <end position="586"/>
    </location>
</feature>
<dbReference type="SUPFAM" id="SSF52540">
    <property type="entry name" value="P-loop containing nucleoside triphosphate hydrolases"/>
    <property type="match status" value="1"/>
</dbReference>
<keyword evidence="6 7" id="KW-0472">Membrane</keyword>
<comment type="subcellular location">
    <subcellularLocation>
        <location evidence="1">Cell membrane</location>
        <topology evidence="1">Multi-pass membrane protein</topology>
    </subcellularLocation>
</comment>
<protein>
    <submittedName>
        <fullName evidence="10">ABC transporter transmembrane domain-containing protein</fullName>
    </submittedName>
</protein>
<dbReference type="InterPro" id="IPR011918">
    <property type="entry name" value="ABC_MsbA_ATP-bd"/>
</dbReference>
<evidence type="ECO:0000256" key="7">
    <source>
        <dbReference type="SAM" id="Phobius"/>
    </source>
</evidence>
<feature type="transmembrane region" description="Helical" evidence="7">
    <location>
        <begin position="173"/>
        <end position="191"/>
    </location>
</feature>
<evidence type="ECO:0000313" key="10">
    <source>
        <dbReference type="EMBL" id="MFD1479783.1"/>
    </source>
</evidence>
<organism evidence="10 11">
    <name type="scientific">Paracoccus nototheniae</name>
    <dbReference type="NCBI Taxonomy" id="2489002"/>
    <lineage>
        <taxon>Bacteria</taxon>
        <taxon>Pseudomonadati</taxon>
        <taxon>Pseudomonadota</taxon>
        <taxon>Alphaproteobacteria</taxon>
        <taxon>Rhodobacterales</taxon>
        <taxon>Paracoccaceae</taxon>
        <taxon>Paracoccus</taxon>
    </lineage>
</organism>
<dbReference type="PANTHER" id="PTHR43394">
    <property type="entry name" value="ATP-DEPENDENT PERMEASE MDL1, MITOCHONDRIAL"/>
    <property type="match status" value="1"/>
</dbReference>
<evidence type="ECO:0000256" key="1">
    <source>
        <dbReference type="ARBA" id="ARBA00004651"/>
    </source>
</evidence>
<comment type="caution">
    <text evidence="10">The sequence shown here is derived from an EMBL/GenBank/DDBJ whole genome shotgun (WGS) entry which is preliminary data.</text>
</comment>
<dbReference type="InterPro" id="IPR003439">
    <property type="entry name" value="ABC_transporter-like_ATP-bd"/>
</dbReference>
<gene>
    <name evidence="10" type="ORF">ACFQ5P_00605</name>
</gene>
<dbReference type="CDD" id="cd18575">
    <property type="entry name" value="ABC_6TM_bac_exporter_ABCB8_10_like"/>
    <property type="match status" value="1"/>
</dbReference>
<feature type="domain" description="ABC transmembrane type-1" evidence="9">
    <location>
        <begin position="35"/>
        <end position="315"/>
    </location>
</feature>
<proteinExistence type="predicted"/>
<dbReference type="InterPro" id="IPR036640">
    <property type="entry name" value="ABC1_TM_sf"/>
</dbReference>
<dbReference type="InterPro" id="IPR039421">
    <property type="entry name" value="Type_1_exporter"/>
</dbReference>
<evidence type="ECO:0000256" key="6">
    <source>
        <dbReference type="ARBA" id="ARBA00023136"/>
    </source>
</evidence>
<reference evidence="11" key="1">
    <citation type="journal article" date="2019" name="Int. J. Syst. Evol. Microbiol.">
        <title>The Global Catalogue of Microorganisms (GCM) 10K type strain sequencing project: providing services to taxonomists for standard genome sequencing and annotation.</title>
        <authorList>
            <consortium name="The Broad Institute Genomics Platform"/>
            <consortium name="The Broad Institute Genome Sequencing Center for Infectious Disease"/>
            <person name="Wu L."/>
            <person name="Ma J."/>
        </authorList>
    </citation>
    <scope>NUCLEOTIDE SEQUENCE [LARGE SCALE GENOMIC DNA]</scope>
    <source>
        <strain evidence="11">CCM 8875</strain>
    </source>
</reference>
<dbReference type="Gene3D" id="3.40.50.300">
    <property type="entry name" value="P-loop containing nucleotide triphosphate hydrolases"/>
    <property type="match status" value="1"/>
</dbReference>
<evidence type="ECO:0000313" key="11">
    <source>
        <dbReference type="Proteomes" id="UP001597302"/>
    </source>
</evidence>
<dbReference type="Gene3D" id="1.20.1560.10">
    <property type="entry name" value="ABC transporter type 1, transmembrane domain"/>
    <property type="match status" value="1"/>
</dbReference>
<dbReference type="InterPro" id="IPR017871">
    <property type="entry name" value="ABC_transporter-like_CS"/>
</dbReference>
<keyword evidence="3" id="KW-0547">Nucleotide-binding</keyword>
<dbReference type="SUPFAM" id="SSF90123">
    <property type="entry name" value="ABC transporter transmembrane region"/>
    <property type="match status" value="1"/>
</dbReference>
<keyword evidence="2 7" id="KW-0812">Transmembrane</keyword>
<dbReference type="Pfam" id="PF00005">
    <property type="entry name" value="ABC_tran"/>
    <property type="match status" value="1"/>
</dbReference>
<dbReference type="InterPro" id="IPR027417">
    <property type="entry name" value="P-loop_NTPase"/>
</dbReference>
<feature type="transmembrane region" description="Helical" evidence="7">
    <location>
        <begin position="34"/>
        <end position="55"/>
    </location>
</feature>
<keyword evidence="11" id="KW-1185">Reference proteome</keyword>
<evidence type="ECO:0000259" key="8">
    <source>
        <dbReference type="PROSITE" id="PS50893"/>
    </source>
</evidence>
<evidence type="ECO:0000256" key="5">
    <source>
        <dbReference type="ARBA" id="ARBA00022989"/>
    </source>
</evidence>
<sequence>MRRGAGNLEDRPTSRQVGALGALWPFVRPYRVQVVLAMVALVLTSAISLILPLAARRVVDNFDDGAGLLDRYFGAALMIVALLALGTAARYFFVTRLGERVVADLRKAVYARVITLSPAFFERVMTGEILSRITTDTTLIQSVVGSSLSIALRNILILFGGLGMLALTSVKLMAMVLLIVPAILIPIIVLGRRLRTLSRAGQDWIAASSGTASETLLAAQTIQAYTAEARSIARFDTVTEQSYQVARTRIATRAVMTAIVIFLIFAGVIGVLWIGARDVQTGAMTAGQLVQFVIYAILVAGAAGALSEIWSELQRAAGATERLAELLSAQDTLTDPVHPLPLPRPLRGQITLRGVGLRFPSRPDTAALEGIDLTIHPGETVALVGPSGAGKTTVIQLIQRFWDPQAGQVMLDGIDLRDLARTDLRGQIALVPQDPVIFATSASENIRLGRPDASDAEVMAAARAAHAHDFIAALPQGYDTALGERGVMLSGGQRQRVAIARAILRDAPILLLDEATSALDAESESLVQAAVSRLAEGRTTVVVAHRLATVKQADRIIVLDQGRIVATGSHDQLVAEGGLYARLARMQFTDGPRLQADPALARQA</sequence>
<evidence type="ECO:0000256" key="4">
    <source>
        <dbReference type="ARBA" id="ARBA00022840"/>
    </source>
</evidence>
<feature type="transmembrane region" description="Helical" evidence="7">
    <location>
        <begin position="254"/>
        <end position="276"/>
    </location>
</feature>
<dbReference type="PROSITE" id="PS50893">
    <property type="entry name" value="ABC_TRANSPORTER_2"/>
    <property type="match status" value="1"/>
</dbReference>
<evidence type="ECO:0000256" key="3">
    <source>
        <dbReference type="ARBA" id="ARBA00022741"/>
    </source>
</evidence>
<name>A0ABW4DT21_9RHOB</name>
<dbReference type="NCBIfam" id="TIGR02204">
    <property type="entry name" value="MsbA_rel"/>
    <property type="match status" value="1"/>
</dbReference>
<evidence type="ECO:0000256" key="2">
    <source>
        <dbReference type="ARBA" id="ARBA00022692"/>
    </source>
</evidence>
<dbReference type="RefSeq" id="WP_131578008.1">
    <property type="nucleotide sequence ID" value="NZ_CBCSAJ010000081.1"/>
</dbReference>
<feature type="transmembrane region" description="Helical" evidence="7">
    <location>
        <begin position="288"/>
        <end position="306"/>
    </location>
</feature>
<dbReference type="Pfam" id="PF00664">
    <property type="entry name" value="ABC_membrane"/>
    <property type="match status" value="1"/>
</dbReference>
<dbReference type="SMART" id="SM00382">
    <property type="entry name" value="AAA"/>
    <property type="match status" value="1"/>
</dbReference>
<dbReference type="PROSITE" id="PS50929">
    <property type="entry name" value="ABC_TM1F"/>
    <property type="match status" value="1"/>
</dbReference>
<dbReference type="InterPro" id="IPR011527">
    <property type="entry name" value="ABC1_TM_dom"/>
</dbReference>
<keyword evidence="4" id="KW-0067">ATP-binding</keyword>
<feature type="transmembrane region" description="Helical" evidence="7">
    <location>
        <begin position="150"/>
        <end position="167"/>
    </location>
</feature>
<evidence type="ECO:0000259" key="9">
    <source>
        <dbReference type="PROSITE" id="PS50929"/>
    </source>
</evidence>
<dbReference type="EMBL" id="JBHTOQ010000003">
    <property type="protein sequence ID" value="MFD1479783.1"/>
    <property type="molecule type" value="Genomic_DNA"/>
</dbReference>
<dbReference type="InterPro" id="IPR003593">
    <property type="entry name" value="AAA+_ATPase"/>
</dbReference>